<sequence length="82" mass="9350">MTPELKKLVKTLFGGVISNNVVSLDCDHVSRTLEEFYTVRCQVADMRNLYESLNEVTVKDTLEGDNMYTCSQCGKKVRAEKR</sequence>
<comment type="similarity">
    <text evidence="1">Belongs to the peptidase C19 family.</text>
</comment>
<keyword evidence="4" id="KW-1185">Reference proteome</keyword>
<evidence type="ECO:0000313" key="3">
    <source>
        <dbReference type="EMBL" id="CAG2067648.1"/>
    </source>
</evidence>
<organism evidence="3 4">
    <name type="scientific">Timema podura</name>
    <name type="common">Walking stick</name>
    <dbReference type="NCBI Taxonomy" id="61482"/>
    <lineage>
        <taxon>Eukaryota</taxon>
        <taxon>Metazoa</taxon>
        <taxon>Ecdysozoa</taxon>
        <taxon>Arthropoda</taxon>
        <taxon>Hexapoda</taxon>
        <taxon>Insecta</taxon>
        <taxon>Pterygota</taxon>
        <taxon>Neoptera</taxon>
        <taxon>Polyneoptera</taxon>
        <taxon>Phasmatodea</taxon>
        <taxon>Timematodea</taxon>
        <taxon>Timematoidea</taxon>
        <taxon>Timematidae</taxon>
        <taxon>Timema</taxon>
    </lineage>
</organism>
<evidence type="ECO:0000256" key="1">
    <source>
        <dbReference type="ARBA" id="ARBA00009085"/>
    </source>
</evidence>
<dbReference type="PANTHER" id="PTHR24006">
    <property type="entry name" value="UBIQUITIN CARBOXYL-TERMINAL HYDROLASE"/>
    <property type="match status" value="1"/>
</dbReference>
<feature type="domain" description="USP" evidence="2">
    <location>
        <begin position="1"/>
        <end position="82"/>
    </location>
</feature>
<dbReference type="InterPro" id="IPR050164">
    <property type="entry name" value="Peptidase_C19"/>
</dbReference>
<name>A0ABN7PNS8_TIMPD</name>
<gene>
    <name evidence="3" type="ORF">TPAB3V08_LOCUS14591</name>
</gene>
<dbReference type="InterPro" id="IPR028889">
    <property type="entry name" value="USP"/>
</dbReference>
<comment type="caution">
    <text evidence="3">The sequence shown here is derived from an EMBL/GenBank/DDBJ whole genome shotgun (WGS) entry which is preliminary data.</text>
</comment>
<reference evidence="3" key="1">
    <citation type="submission" date="2021-03" db="EMBL/GenBank/DDBJ databases">
        <authorList>
            <person name="Tran Van P."/>
        </authorList>
    </citation>
    <scope>NUCLEOTIDE SEQUENCE</scope>
</reference>
<evidence type="ECO:0000259" key="2">
    <source>
        <dbReference type="PROSITE" id="PS50235"/>
    </source>
</evidence>
<dbReference type="InterPro" id="IPR038765">
    <property type="entry name" value="Papain-like_cys_pep_sf"/>
</dbReference>
<dbReference type="Proteomes" id="UP001153148">
    <property type="component" value="Unassembled WGS sequence"/>
</dbReference>
<dbReference type="EMBL" id="CAJPIN010072787">
    <property type="protein sequence ID" value="CAG2067648.1"/>
    <property type="molecule type" value="Genomic_DNA"/>
</dbReference>
<dbReference type="SUPFAM" id="SSF54001">
    <property type="entry name" value="Cysteine proteinases"/>
    <property type="match status" value="1"/>
</dbReference>
<protein>
    <recommendedName>
        <fullName evidence="2">USP domain-containing protein</fullName>
    </recommendedName>
</protein>
<dbReference type="Gene3D" id="3.90.70.10">
    <property type="entry name" value="Cysteine proteinases"/>
    <property type="match status" value="1"/>
</dbReference>
<evidence type="ECO:0000313" key="4">
    <source>
        <dbReference type="Proteomes" id="UP001153148"/>
    </source>
</evidence>
<dbReference type="PROSITE" id="PS50235">
    <property type="entry name" value="USP_3"/>
    <property type="match status" value="1"/>
</dbReference>
<accession>A0ABN7PNS8</accession>
<proteinExistence type="inferred from homology"/>
<dbReference type="PANTHER" id="PTHR24006:SF827">
    <property type="entry name" value="UBIQUITIN CARBOXYL-TERMINAL HYDROLASE 34"/>
    <property type="match status" value="1"/>
</dbReference>